<dbReference type="InterPro" id="IPR006047">
    <property type="entry name" value="GH13_cat_dom"/>
</dbReference>
<organism evidence="3 4">
    <name type="scientific">Cryomyces minteri</name>
    <dbReference type="NCBI Taxonomy" id="331657"/>
    <lineage>
        <taxon>Eukaryota</taxon>
        <taxon>Fungi</taxon>
        <taxon>Dikarya</taxon>
        <taxon>Ascomycota</taxon>
        <taxon>Pezizomycotina</taxon>
        <taxon>Dothideomycetes</taxon>
        <taxon>Dothideomycetes incertae sedis</taxon>
        <taxon>Cryomyces</taxon>
    </lineage>
</organism>
<keyword evidence="4" id="KW-1185">Reference proteome</keyword>
<dbReference type="STRING" id="331657.A0A4U0VYL8"/>
<name>A0A4U0VYL8_9PEZI</name>
<evidence type="ECO:0000313" key="4">
    <source>
        <dbReference type="Proteomes" id="UP000308768"/>
    </source>
</evidence>
<feature type="signal peptide" evidence="1">
    <location>
        <begin position="1"/>
        <end position="18"/>
    </location>
</feature>
<dbReference type="InterPro" id="IPR058655">
    <property type="entry name" value="Mok11-14/Ags1-like"/>
</dbReference>
<evidence type="ECO:0000313" key="3">
    <source>
        <dbReference type="EMBL" id="TKA53925.1"/>
    </source>
</evidence>
<dbReference type="Gene3D" id="3.20.20.80">
    <property type="entry name" value="Glycosidases"/>
    <property type="match status" value="1"/>
</dbReference>
<feature type="domain" description="Glycosyl hydrolase family 13 catalytic" evidence="2">
    <location>
        <begin position="66"/>
        <end position="168"/>
    </location>
</feature>
<feature type="chain" id="PRO_5020712387" description="Glycosyl hydrolase family 13 catalytic domain-containing protein" evidence="1">
    <location>
        <begin position="19"/>
        <end position="173"/>
    </location>
</feature>
<sequence length="173" mass="19744">MRNYLHHLLALPLLRVSALRFDPDEVGWNLNENQAASDPSQYSGKWDNHAFHASPTNWRFPFYSLFLDRFVNGDPSNDDVNGTLFEHDVMSNQLRHGGDLVGLMDTLDYIQGMGGLYIAGTPFVNQPWKSDGYSPLDFTLLDRHFGNIDDWRAAIDEIHKRGMFVILDNTLST</sequence>
<keyword evidence="1" id="KW-0732">Signal</keyword>
<reference evidence="3 4" key="1">
    <citation type="submission" date="2017-03" db="EMBL/GenBank/DDBJ databases">
        <title>Genomes of endolithic fungi from Antarctica.</title>
        <authorList>
            <person name="Coleine C."/>
            <person name="Masonjones S."/>
            <person name="Stajich J.E."/>
        </authorList>
    </citation>
    <scope>NUCLEOTIDE SEQUENCE [LARGE SCALE GENOMIC DNA]</scope>
    <source>
        <strain evidence="3 4">CCFEE 5187</strain>
    </source>
</reference>
<dbReference type="GO" id="GO:0070600">
    <property type="term" value="P:fungal-type cell wall (1-&gt;3)-alpha-glucan biosynthetic process"/>
    <property type="evidence" value="ECO:0007669"/>
    <property type="project" value="TreeGrafter"/>
</dbReference>
<dbReference type="InterPro" id="IPR017853">
    <property type="entry name" value="GH"/>
</dbReference>
<feature type="non-terminal residue" evidence="3">
    <location>
        <position position="173"/>
    </location>
</feature>
<dbReference type="PANTHER" id="PTHR47182">
    <property type="entry name" value="CELL WALL ALPHA-1,3-GLUCAN SYNTHASE AGS1-RELATED"/>
    <property type="match status" value="1"/>
</dbReference>
<gene>
    <name evidence="3" type="ORF">B0A49_12050</name>
</gene>
<dbReference type="EMBL" id="NAJN01002348">
    <property type="protein sequence ID" value="TKA53925.1"/>
    <property type="molecule type" value="Genomic_DNA"/>
</dbReference>
<accession>A0A4U0VYL8</accession>
<dbReference type="OrthoDB" id="512920at2759"/>
<evidence type="ECO:0000256" key="1">
    <source>
        <dbReference type="SAM" id="SignalP"/>
    </source>
</evidence>
<protein>
    <recommendedName>
        <fullName evidence="2">Glycosyl hydrolase family 13 catalytic domain-containing protein</fullName>
    </recommendedName>
</protein>
<dbReference type="GO" id="GO:0009277">
    <property type="term" value="C:fungal-type cell wall"/>
    <property type="evidence" value="ECO:0007669"/>
    <property type="project" value="TreeGrafter"/>
</dbReference>
<dbReference type="GO" id="GO:0047657">
    <property type="term" value="F:alpha-1,3-glucan synthase activity"/>
    <property type="evidence" value="ECO:0007669"/>
    <property type="project" value="TreeGrafter"/>
</dbReference>
<evidence type="ECO:0000259" key="2">
    <source>
        <dbReference type="Pfam" id="PF00128"/>
    </source>
</evidence>
<proteinExistence type="predicted"/>
<dbReference type="PANTHER" id="PTHR47182:SF2">
    <property type="entry name" value="CELL WALL ALPHA-1,3-GLUCAN SYNTHASE AGS1"/>
    <property type="match status" value="1"/>
</dbReference>
<dbReference type="SUPFAM" id="SSF51445">
    <property type="entry name" value="(Trans)glycosidases"/>
    <property type="match status" value="1"/>
</dbReference>
<dbReference type="Proteomes" id="UP000308768">
    <property type="component" value="Unassembled WGS sequence"/>
</dbReference>
<comment type="caution">
    <text evidence="3">The sequence shown here is derived from an EMBL/GenBank/DDBJ whole genome shotgun (WGS) entry which is preliminary data.</text>
</comment>
<dbReference type="Pfam" id="PF00128">
    <property type="entry name" value="Alpha-amylase"/>
    <property type="match status" value="1"/>
</dbReference>
<dbReference type="AlphaFoldDB" id="A0A4U0VYL8"/>